<dbReference type="STRING" id="44941.A0A397UY68"/>
<keyword evidence="1" id="KW-0808">Transferase</keyword>
<keyword evidence="2" id="KW-0547">Nucleotide-binding</keyword>
<gene>
    <name evidence="6" type="ORF">C2G38_1883667</name>
    <name evidence="7" type="ORF">C2G38_1905292</name>
</gene>
<dbReference type="SUPFAM" id="SSF56112">
    <property type="entry name" value="Protein kinase-like (PK-like)"/>
    <property type="match status" value="1"/>
</dbReference>
<reference evidence="7 8" key="1">
    <citation type="submission" date="2018-06" db="EMBL/GenBank/DDBJ databases">
        <title>Comparative genomics reveals the genomic features of Rhizophagus irregularis, R. cerebriforme, R. diaphanum and Gigaspora rosea, and their symbiotic lifestyle signature.</title>
        <authorList>
            <person name="Morin E."/>
            <person name="San Clemente H."/>
            <person name="Chen E.C.H."/>
            <person name="De La Providencia I."/>
            <person name="Hainaut M."/>
            <person name="Kuo A."/>
            <person name="Kohler A."/>
            <person name="Murat C."/>
            <person name="Tang N."/>
            <person name="Roy S."/>
            <person name="Loubradou J."/>
            <person name="Henrissat B."/>
            <person name="Grigoriev I.V."/>
            <person name="Corradi N."/>
            <person name="Roux C."/>
            <person name="Martin F.M."/>
        </authorList>
    </citation>
    <scope>NUCLEOTIDE SEQUENCE [LARGE SCALE GENOMIC DNA]</scope>
    <source>
        <strain evidence="7 8">DAOM 194757</strain>
    </source>
</reference>
<evidence type="ECO:0000313" key="7">
    <source>
        <dbReference type="EMBL" id="RIB15170.1"/>
    </source>
</evidence>
<dbReference type="PANTHER" id="PTHR44329">
    <property type="entry name" value="SERINE/THREONINE-PROTEIN KINASE TNNI3K-RELATED"/>
    <property type="match status" value="1"/>
</dbReference>
<dbReference type="EMBL" id="QKWP01000767">
    <property type="protein sequence ID" value="RIB15170.1"/>
    <property type="molecule type" value="Genomic_DNA"/>
</dbReference>
<comment type="caution">
    <text evidence="7">The sequence shown here is derived from an EMBL/GenBank/DDBJ whole genome shotgun (WGS) entry which is preliminary data.</text>
</comment>
<dbReference type="EMBL" id="QKWP01005065">
    <property type="protein sequence ID" value="RIB00159.1"/>
    <property type="molecule type" value="Genomic_DNA"/>
</dbReference>
<dbReference type="PANTHER" id="PTHR44329:SF288">
    <property type="entry name" value="MITOGEN-ACTIVATED PROTEIN KINASE KINASE KINASE 20"/>
    <property type="match status" value="1"/>
</dbReference>
<dbReference type="Proteomes" id="UP000266673">
    <property type="component" value="Unassembled WGS sequence"/>
</dbReference>
<keyword evidence="3 7" id="KW-0418">Kinase</keyword>
<dbReference type="GO" id="GO:0004674">
    <property type="term" value="F:protein serine/threonine kinase activity"/>
    <property type="evidence" value="ECO:0007669"/>
    <property type="project" value="TreeGrafter"/>
</dbReference>
<evidence type="ECO:0000313" key="8">
    <source>
        <dbReference type="Proteomes" id="UP000266673"/>
    </source>
</evidence>
<dbReference type="InterPro" id="IPR051681">
    <property type="entry name" value="Ser/Thr_Kinases-Pseudokinases"/>
</dbReference>
<evidence type="ECO:0000256" key="3">
    <source>
        <dbReference type="ARBA" id="ARBA00022777"/>
    </source>
</evidence>
<proteinExistence type="predicted"/>
<dbReference type="Pfam" id="PF07714">
    <property type="entry name" value="PK_Tyr_Ser-Thr"/>
    <property type="match status" value="1"/>
</dbReference>
<dbReference type="InterPro" id="IPR000719">
    <property type="entry name" value="Prot_kinase_dom"/>
</dbReference>
<evidence type="ECO:0000256" key="1">
    <source>
        <dbReference type="ARBA" id="ARBA00022679"/>
    </source>
</evidence>
<evidence type="ECO:0000259" key="5">
    <source>
        <dbReference type="PROSITE" id="PS50011"/>
    </source>
</evidence>
<keyword evidence="4" id="KW-0067">ATP-binding</keyword>
<feature type="non-terminal residue" evidence="7">
    <location>
        <position position="174"/>
    </location>
</feature>
<accession>A0A397UY68</accession>
<evidence type="ECO:0000313" key="6">
    <source>
        <dbReference type="EMBL" id="RIB00159.1"/>
    </source>
</evidence>
<dbReference type="GO" id="GO:0005524">
    <property type="term" value="F:ATP binding"/>
    <property type="evidence" value="ECO:0007669"/>
    <property type="project" value="UniProtKB-KW"/>
</dbReference>
<sequence>MLVLQYANGGNLREYLSRKQIAGIYRISWKELIQTAIEITEGLIYLHDKGIVHRDLHSKNILINDGKALISDFGLSKRLDDTSNSGMAVMAAYTDPHCLINRKKSDRDQKSDIYSLGVLLWELTSGIPPFHKFTLMALFHEVLKNNREKIIDGTPSGYSDLYSKCWSFNPNERP</sequence>
<dbReference type="PRINTS" id="PR00109">
    <property type="entry name" value="TYRKINASE"/>
</dbReference>
<evidence type="ECO:0000256" key="4">
    <source>
        <dbReference type="ARBA" id="ARBA00022840"/>
    </source>
</evidence>
<dbReference type="PROSITE" id="PS50011">
    <property type="entry name" value="PROTEIN_KINASE_DOM"/>
    <property type="match status" value="1"/>
</dbReference>
<dbReference type="Gene3D" id="1.10.510.10">
    <property type="entry name" value="Transferase(Phosphotransferase) domain 1"/>
    <property type="match status" value="1"/>
</dbReference>
<protein>
    <submittedName>
        <fullName evidence="7">Kinase-like domain-containing protein</fullName>
    </submittedName>
</protein>
<feature type="domain" description="Protein kinase" evidence="5">
    <location>
        <begin position="1"/>
        <end position="174"/>
    </location>
</feature>
<keyword evidence="8" id="KW-1185">Reference proteome</keyword>
<evidence type="ECO:0000256" key="2">
    <source>
        <dbReference type="ARBA" id="ARBA00022741"/>
    </source>
</evidence>
<organism evidence="7 8">
    <name type="scientific">Gigaspora rosea</name>
    <dbReference type="NCBI Taxonomy" id="44941"/>
    <lineage>
        <taxon>Eukaryota</taxon>
        <taxon>Fungi</taxon>
        <taxon>Fungi incertae sedis</taxon>
        <taxon>Mucoromycota</taxon>
        <taxon>Glomeromycotina</taxon>
        <taxon>Glomeromycetes</taxon>
        <taxon>Diversisporales</taxon>
        <taxon>Gigasporaceae</taxon>
        <taxon>Gigaspora</taxon>
    </lineage>
</organism>
<dbReference type="AlphaFoldDB" id="A0A397UY68"/>
<dbReference type="OrthoDB" id="6718656at2759"/>
<dbReference type="InterPro" id="IPR001245">
    <property type="entry name" value="Ser-Thr/Tyr_kinase_cat_dom"/>
</dbReference>
<name>A0A397UY68_9GLOM</name>
<dbReference type="InterPro" id="IPR011009">
    <property type="entry name" value="Kinase-like_dom_sf"/>
</dbReference>